<dbReference type="InterPro" id="IPR036921">
    <property type="entry name" value="PurM-like_N_sf"/>
</dbReference>
<evidence type="ECO:0000313" key="12">
    <source>
        <dbReference type="EMBL" id="SHE44761.1"/>
    </source>
</evidence>
<feature type="binding site" evidence="9">
    <location>
        <begin position="112"/>
        <end position="114"/>
    </location>
    <ligand>
        <name>ATP</name>
        <dbReference type="ChEBI" id="CHEBI:30616"/>
        <note>ligand shared between dimeric partners</note>
    </ligand>
</feature>
<evidence type="ECO:0000256" key="7">
    <source>
        <dbReference type="ARBA" id="ARBA00022842"/>
    </source>
</evidence>
<dbReference type="GO" id="GO:0005737">
    <property type="term" value="C:cytoplasm"/>
    <property type="evidence" value="ECO:0007669"/>
    <property type="project" value="TreeGrafter"/>
</dbReference>
<proteinExistence type="inferred from homology"/>
<dbReference type="PIRSF" id="PIRSF036407">
    <property type="entry name" value="Selenphspht_syn"/>
    <property type="match status" value="1"/>
</dbReference>
<dbReference type="InterPro" id="IPR023061">
    <property type="entry name" value="SelD_I"/>
</dbReference>
<feature type="binding site" description="in other chain" evidence="9">
    <location>
        <position position="65"/>
    </location>
    <ligand>
        <name>ATP</name>
        <dbReference type="ChEBI" id="CHEBI:30616"/>
        <note>ligand shared between dimeric partners</note>
    </ligand>
</feature>
<dbReference type="GO" id="GO:0005524">
    <property type="term" value="F:ATP binding"/>
    <property type="evidence" value="ECO:0007669"/>
    <property type="project" value="UniProtKB-UniRule"/>
</dbReference>
<dbReference type="GO" id="GO:0016260">
    <property type="term" value="P:selenocysteine biosynthetic process"/>
    <property type="evidence" value="ECO:0007669"/>
    <property type="project" value="InterPro"/>
</dbReference>
<feature type="domain" description="PurM-like C-terminal" evidence="11">
    <location>
        <begin position="142"/>
        <end position="315"/>
    </location>
</feature>
<dbReference type="Proteomes" id="UP000184423">
    <property type="component" value="Unassembled WGS sequence"/>
</dbReference>
<dbReference type="Pfam" id="PF00586">
    <property type="entry name" value="AIRS"/>
    <property type="match status" value="1"/>
</dbReference>
<comment type="catalytic activity">
    <reaction evidence="9">
        <text>hydrogenselenide + ATP + H2O = selenophosphate + AMP + phosphate + 2 H(+)</text>
        <dbReference type="Rhea" id="RHEA:18737"/>
        <dbReference type="ChEBI" id="CHEBI:15377"/>
        <dbReference type="ChEBI" id="CHEBI:15378"/>
        <dbReference type="ChEBI" id="CHEBI:16144"/>
        <dbReference type="ChEBI" id="CHEBI:29317"/>
        <dbReference type="ChEBI" id="CHEBI:30616"/>
        <dbReference type="ChEBI" id="CHEBI:43474"/>
        <dbReference type="ChEBI" id="CHEBI:456215"/>
        <dbReference type="EC" id="2.7.9.3"/>
    </reaction>
</comment>
<dbReference type="GO" id="GO:0004756">
    <property type="term" value="F:selenide, water dikinase activity"/>
    <property type="evidence" value="ECO:0007669"/>
    <property type="project" value="UniProtKB-UniRule"/>
</dbReference>
<dbReference type="SUPFAM" id="SSF56042">
    <property type="entry name" value="PurM C-terminal domain-like"/>
    <property type="match status" value="1"/>
</dbReference>
<evidence type="ECO:0000256" key="3">
    <source>
        <dbReference type="ARBA" id="ARBA00022723"/>
    </source>
</evidence>
<keyword evidence="4 9" id="KW-0547">Nucleotide-binding</keyword>
<evidence type="ECO:0000256" key="5">
    <source>
        <dbReference type="ARBA" id="ARBA00022777"/>
    </source>
</evidence>
<comment type="similarity">
    <text evidence="1 9">Belongs to the selenophosphate synthase 1 family. Class I subfamily.</text>
</comment>
<dbReference type="CDD" id="cd02195">
    <property type="entry name" value="SelD"/>
    <property type="match status" value="1"/>
</dbReference>
<protein>
    <recommendedName>
        <fullName evidence="9">Selenide, water dikinase</fullName>
        <ecNumber evidence="9">2.7.9.3</ecNumber>
    </recommendedName>
    <alternativeName>
        <fullName evidence="9">Selenium donor protein</fullName>
    </alternativeName>
    <alternativeName>
        <fullName evidence="9">Selenophosphate synthase</fullName>
    </alternativeName>
</protein>
<name>A0A1M4TJW0_9CLOT</name>
<feature type="binding site" evidence="9">
    <location>
        <position position="65"/>
    </location>
    <ligand>
        <name>Mg(2+)</name>
        <dbReference type="ChEBI" id="CHEBI:18420"/>
    </ligand>
</feature>
<feature type="binding site" evidence="9">
    <location>
        <position position="25"/>
    </location>
    <ligand>
        <name>Mg(2+)</name>
        <dbReference type="ChEBI" id="CHEBI:18420"/>
    </ligand>
</feature>
<dbReference type="Gene3D" id="3.90.650.10">
    <property type="entry name" value="PurM-like C-terminal domain"/>
    <property type="match status" value="1"/>
</dbReference>
<evidence type="ECO:0000259" key="10">
    <source>
        <dbReference type="Pfam" id="PF00586"/>
    </source>
</evidence>
<comment type="cofactor">
    <cofactor evidence="9">
        <name>Mg(2+)</name>
        <dbReference type="ChEBI" id="CHEBI:18420"/>
    </cofactor>
    <text evidence="9">Binds 1 Mg(2+) ion per monomer.</text>
</comment>
<keyword evidence="7 9" id="KW-0460">Magnesium</keyword>
<evidence type="ECO:0000256" key="8">
    <source>
        <dbReference type="ARBA" id="ARBA00023266"/>
    </source>
</evidence>
<feature type="binding site" evidence="9">
    <location>
        <position position="200"/>
    </location>
    <ligand>
        <name>Mg(2+)</name>
        <dbReference type="ChEBI" id="CHEBI:18420"/>
    </ligand>
</feature>
<dbReference type="HAMAP" id="MF_00625">
    <property type="entry name" value="SelD"/>
    <property type="match status" value="1"/>
</dbReference>
<feature type="binding site" description="in other chain" evidence="9">
    <location>
        <position position="42"/>
    </location>
    <ligand>
        <name>ATP</name>
        <dbReference type="ChEBI" id="CHEBI:30616"/>
        <note>ligand shared between dimeric partners</note>
    </ligand>
</feature>
<dbReference type="Gene3D" id="3.30.1330.10">
    <property type="entry name" value="PurM-like, N-terminal domain"/>
    <property type="match status" value="1"/>
</dbReference>
<comment type="function">
    <text evidence="9">Synthesizes selenophosphate from selenide and ATP.</text>
</comment>
<dbReference type="SUPFAM" id="SSF55326">
    <property type="entry name" value="PurM N-terminal domain-like"/>
    <property type="match status" value="1"/>
</dbReference>
<evidence type="ECO:0000256" key="9">
    <source>
        <dbReference type="HAMAP-Rule" id="MF_00625"/>
    </source>
</evidence>
<dbReference type="EC" id="2.7.9.3" evidence="9"/>
<dbReference type="InterPro" id="IPR010918">
    <property type="entry name" value="PurM-like_C_dom"/>
</dbReference>
<evidence type="ECO:0000259" key="11">
    <source>
        <dbReference type="Pfam" id="PF02769"/>
    </source>
</evidence>
<dbReference type="InterPro" id="IPR016188">
    <property type="entry name" value="PurM-like_N"/>
</dbReference>
<evidence type="ECO:0000256" key="1">
    <source>
        <dbReference type="ARBA" id="ARBA00008026"/>
    </source>
</evidence>
<keyword evidence="5 9" id="KW-0418">Kinase</keyword>
<evidence type="ECO:0000256" key="6">
    <source>
        <dbReference type="ARBA" id="ARBA00022840"/>
    </source>
</evidence>
<accession>A0A1M4TJW0</accession>
<keyword evidence="8 9" id="KW-0711">Selenium</keyword>
<keyword evidence="6 9" id="KW-0067">ATP-binding</keyword>
<dbReference type="InterPro" id="IPR036676">
    <property type="entry name" value="PurM-like_C_sf"/>
</dbReference>
<evidence type="ECO:0000313" key="13">
    <source>
        <dbReference type="Proteomes" id="UP000184423"/>
    </source>
</evidence>
<keyword evidence="3 9" id="KW-0479">Metal-binding</keyword>
<dbReference type="PANTHER" id="PTHR10256:SF0">
    <property type="entry name" value="INACTIVE SELENIDE, WATER DIKINASE-LIKE PROTEIN-RELATED"/>
    <property type="match status" value="1"/>
</dbReference>
<reference evidence="13" key="1">
    <citation type="submission" date="2016-11" db="EMBL/GenBank/DDBJ databases">
        <authorList>
            <person name="Varghese N."/>
            <person name="Submissions S."/>
        </authorList>
    </citation>
    <scope>NUCLEOTIDE SEQUENCE [LARGE SCALE GENOMIC DNA]</scope>
    <source>
        <strain evidence="13">DSM 10124</strain>
    </source>
</reference>
<feature type="domain" description="PurM-like N-terminal" evidence="10">
    <location>
        <begin position="24"/>
        <end position="130"/>
    </location>
</feature>
<organism evidence="12 13">
    <name type="scientific">Caloramator proteoclasticus DSM 10124</name>
    <dbReference type="NCBI Taxonomy" id="1121262"/>
    <lineage>
        <taxon>Bacteria</taxon>
        <taxon>Bacillati</taxon>
        <taxon>Bacillota</taxon>
        <taxon>Clostridia</taxon>
        <taxon>Eubacteriales</taxon>
        <taxon>Clostridiaceae</taxon>
        <taxon>Caloramator</taxon>
    </lineage>
</organism>
<keyword evidence="13" id="KW-1185">Reference proteome</keyword>
<dbReference type="EMBL" id="FQVG01000004">
    <property type="protein sequence ID" value="SHE44761.1"/>
    <property type="molecule type" value="Genomic_DNA"/>
</dbReference>
<dbReference type="PANTHER" id="PTHR10256">
    <property type="entry name" value="SELENIDE, WATER DIKINASE"/>
    <property type="match status" value="1"/>
</dbReference>
<dbReference type="FunFam" id="3.90.650.10:FF:000004">
    <property type="entry name" value="Selenide, water dikinase"/>
    <property type="match status" value="1"/>
</dbReference>
<dbReference type="InterPro" id="IPR004536">
    <property type="entry name" value="SPS/SelD"/>
</dbReference>
<dbReference type="NCBIfam" id="TIGR00476">
    <property type="entry name" value="selD"/>
    <property type="match status" value="1"/>
</dbReference>
<dbReference type="Pfam" id="PF02769">
    <property type="entry name" value="AIRS_C"/>
    <property type="match status" value="1"/>
</dbReference>
<evidence type="ECO:0000256" key="4">
    <source>
        <dbReference type="ARBA" id="ARBA00022741"/>
    </source>
</evidence>
<evidence type="ECO:0000256" key="2">
    <source>
        <dbReference type="ARBA" id="ARBA00022679"/>
    </source>
</evidence>
<sequence>MAQVLCHLPKVYDKNLIVGIETSDDAAVYKINEEMAIIHTVDFFTPVVDDPYLFGQIAAANSLSDIYAMGGDVLLALNIACFPACKDINILGDILKGGADKVIEANAIIAGGHTIDDDEPKYGLSVIGVVKPNNIWVNSNSKPGDLLILTKPIGTGIINTAIKGELAEEKQIEEAVKTMSTLNMYAAKIAKNYKINSCTDITGFGLAGHLYEMAKGSNVTIHIEWDSIKLLTGVEEFAKMGIIPAGCYRNKEYLKDKYINLKNSEFIEDIVFDPQTSGGLVFSLAGDEAINLLRDLEQNNVQAFIVGYVTEFDGKYIYIE</sequence>
<keyword evidence="2 9" id="KW-0808">Transferase</keyword>
<comment type="subunit">
    <text evidence="9">Homodimer.</text>
</comment>
<dbReference type="NCBIfam" id="NF002098">
    <property type="entry name" value="PRK00943.1"/>
    <property type="match status" value="1"/>
</dbReference>
<gene>
    <name evidence="9" type="primary">selD</name>
    <name evidence="12" type="ORF">SAMN02746091_00418</name>
</gene>
<dbReference type="GO" id="GO:0000287">
    <property type="term" value="F:magnesium ion binding"/>
    <property type="evidence" value="ECO:0007669"/>
    <property type="project" value="UniProtKB-UniRule"/>
</dbReference>
<feature type="binding site" description="in other chain" evidence="9">
    <location>
        <begin position="22"/>
        <end position="24"/>
    </location>
    <ligand>
        <name>ATP</name>
        <dbReference type="ChEBI" id="CHEBI:30616"/>
        <note>ligand shared between dimeric partners</note>
    </ligand>
</feature>
<dbReference type="AlphaFoldDB" id="A0A1M4TJW0"/>
<comment type="caution">
    <text evidence="9">Lacks conserved residue(s) required for the propagation of feature annotation.</text>
</comment>